<dbReference type="AlphaFoldDB" id="H1Z4M3"/>
<protein>
    <submittedName>
        <fullName evidence="1">Uncharacterized protein</fullName>
    </submittedName>
</protein>
<evidence type="ECO:0000313" key="1">
    <source>
        <dbReference type="EMBL" id="EHQ36771.1"/>
    </source>
</evidence>
<dbReference type="RefSeq" id="WP_004079351.1">
    <property type="nucleotide sequence ID" value="NZ_CM001436.1"/>
</dbReference>
<dbReference type="STRING" id="937775.Metlim_2736"/>
<dbReference type="Proteomes" id="UP000005741">
    <property type="component" value="Chromosome"/>
</dbReference>
<dbReference type="Gene3D" id="3.40.390.10">
    <property type="entry name" value="Collagenase (Catalytic Domain)"/>
    <property type="match status" value="1"/>
</dbReference>
<keyword evidence="2" id="KW-1185">Reference proteome</keyword>
<dbReference type="OrthoDB" id="105962at2157"/>
<dbReference type="GO" id="GO:0008237">
    <property type="term" value="F:metallopeptidase activity"/>
    <property type="evidence" value="ECO:0007669"/>
    <property type="project" value="InterPro"/>
</dbReference>
<evidence type="ECO:0000313" key="2">
    <source>
        <dbReference type="Proteomes" id="UP000005741"/>
    </source>
</evidence>
<reference evidence="1 2" key="1">
    <citation type="submission" date="2011-10" db="EMBL/GenBank/DDBJ databases">
        <title>The Improved High-Quality Draft genome of Methanoplanus limicola DSM 2279.</title>
        <authorList>
            <consortium name="US DOE Joint Genome Institute (JGI-PGF)"/>
            <person name="Lucas S."/>
            <person name="Copeland A."/>
            <person name="Lapidus A."/>
            <person name="Glavina del Rio T."/>
            <person name="Dalin E."/>
            <person name="Tice H."/>
            <person name="Bruce D."/>
            <person name="Goodwin L."/>
            <person name="Pitluck S."/>
            <person name="Peters L."/>
            <person name="Mikhailova N."/>
            <person name="Lu M."/>
            <person name="Kyrpides N."/>
            <person name="Mavromatis K."/>
            <person name="Ivanova N."/>
            <person name="Markowitz V."/>
            <person name="Cheng J.-F."/>
            <person name="Hugenholtz P."/>
            <person name="Woyke T."/>
            <person name="Wu D."/>
            <person name="Wirth R."/>
            <person name="Brambilla E.-M."/>
            <person name="Klenk H.-P."/>
            <person name="Eisen J.A."/>
        </authorList>
    </citation>
    <scope>NUCLEOTIDE SEQUENCE [LARGE SCALE GENOMIC DNA]</scope>
    <source>
        <strain evidence="1 2">DSM 2279</strain>
    </source>
</reference>
<dbReference type="EMBL" id="CM001436">
    <property type="protein sequence ID" value="EHQ36771.1"/>
    <property type="molecule type" value="Genomic_DNA"/>
</dbReference>
<dbReference type="Pfam" id="PF13688">
    <property type="entry name" value="Reprolysin_5"/>
    <property type="match status" value="1"/>
</dbReference>
<dbReference type="InterPro" id="IPR024079">
    <property type="entry name" value="MetalloPept_cat_dom_sf"/>
</dbReference>
<organism evidence="1 2">
    <name type="scientific">Methanoplanus limicola DSM 2279</name>
    <dbReference type="NCBI Taxonomy" id="937775"/>
    <lineage>
        <taxon>Archaea</taxon>
        <taxon>Methanobacteriati</taxon>
        <taxon>Methanobacteriota</taxon>
        <taxon>Stenosarchaea group</taxon>
        <taxon>Methanomicrobia</taxon>
        <taxon>Methanomicrobiales</taxon>
        <taxon>Methanomicrobiaceae</taxon>
        <taxon>Methanoplanus</taxon>
    </lineage>
</organism>
<gene>
    <name evidence="1" type="ORF">Metlim_2736</name>
</gene>
<dbReference type="HOGENOM" id="CLU_047668_0_0_2"/>
<proteinExistence type="predicted"/>
<dbReference type="SUPFAM" id="SSF55486">
    <property type="entry name" value="Metalloproteases ('zincins'), catalytic domain"/>
    <property type="match status" value="1"/>
</dbReference>
<name>H1Z4M3_9EURY</name>
<dbReference type="InParanoid" id="H1Z4M3"/>
<accession>H1Z4M3</accession>
<sequence length="445" mass="50970">MKLKKGMRALSLLLIMALLTAMLVPVVSAESNKNLSDHIQEKKKNPIINIEGISEIISDIPEKESLNIPENFEKYELLTLDIQKMRNELANGRMVPICIDGVFYKMNLSEIMVNAPDVKSQTLSYTGHLENSNKSEVVLTISERVLIARINVNGIDYVIESIPHKEKSGKVIHYAHRSSDVKEEGEYLSGTDDYLAHKEYSAEELKIREIEAKTEEEEMAVRSEVAVRIRIFTDDQWISDEPDWQAKAQDIIAELNNQFQRSDIQVHFYAHYDTSKASALSGDINHISRPFQSIMDQVSITYLNSNHEDLALYLGGYDSTYNAVGATYGYDSPYPDQRRYAWVQMKDDPSLYDGEHEDRTKVTIHEIGHLFDADHQPGQQGPGQESYNRAYQWTEQGTTKQTALWAPFLKSNTYEISSNDYNGDYYHNNALRIYQTRNVIASYVW</sequence>